<dbReference type="SUPFAM" id="SSF52833">
    <property type="entry name" value="Thioredoxin-like"/>
    <property type="match status" value="1"/>
</dbReference>
<dbReference type="InterPro" id="IPR036282">
    <property type="entry name" value="Glutathione-S-Trfase_C_sf"/>
</dbReference>
<evidence type="ECO:0000259" key="1">
    <source>
        <dbReference type="PROSITE" id="PS50404"/>
    </source>
</evidence>
<dbReference type="InterPro" id="IPR050983">
    <property type="entry name" value="GST_Omega/HSP26"/>
</dbReference>
<dbReference type="InterPro" id="IPR036249">
    <property type="entry name" value="Thioredoxin-like_sf"/>
</dbReference>
<dbReference type="Gene3D" id="1.20.1050.10">
    <property type="match status" value="1"/>
</dbReference>
<comment type="caution">
    <text evidence="3">The sequence shown here is derived from an EMBL/GenBank/DDBJ whole genome shotgun (WGS) entry which is preliminary data.</text>
</comment>
<dbReference type="InterPro" id="IPR040079">
    <property type="entry name" value="Glutathione_S-Trfase"/>
</dbReference>
<dbReference type="EMBL" id="CAMPGE010020801">
    <property type="protein sequence ID" value="CAI2378999.1"/>
    <property type="molecule type" value="Genomic_DNA"/>
</dbReference>
<organism evidence="3 4">
    <name type="scientific">Euplotes crassus</name>
    <dbReference type="NCBI Taxonomy" id="5936"/>
    <lineage>
        <taxon>Eukaryota</taxon>
        <taxon>Sar</taxon>
        <taxon>Alveolata</taxon>
        <taxon>Ciliophora</taxon>
        <taxon>Intramacronucleata</taxon>
        <taxon>Spirotrichea</taxon>
        <taxon>Hypotrichia</taxon>
        <taxon>Euplotida</taxon>
        <taxon>Euplotidae</taxon>
        <taxon>Moneuplotes</taxon>
    </lineage>
</organism>
<name>A0AAD1XU86_EUPCR</name>
<dbReference type="PANTHER" id="PTHR43968">
    <property type="match status" value="1"/>
</dbReference>
<dbReference type="Proteomes" id="UP001295684">
    <property type="component" value="Unassembled WGS sequence"/>
</dbReference>
<dbReference type="PROSITE" id="PS50404">
    <property type="entry name" value="GST_NTER"/>
    <property type="match status" value="1"/>
</dbReference>
<dbReference type="PROSITE" id="PS50405">
    <property type="entry name" value="GST_CTER"/>
    <property type="match status" value="1"/>
</dbReference>
<dbReference type="InterPro" id="IPR004045">
    <property type="entry name" value="Glutathione_S-Trfase_N"/>
</dbReference>
<protein>
    <recommendedName>
        <fullName evidence="5">Glutathione S-transferase</fullName>
    </recommendedName>
</protein>
<dbReference type="Gene3D" id="3.40.30.10">
    <property type="entry name" value="Glutaredoxin"/>
    <property type="match status" value="1"/>
</dbReference>
<sequence>MSKELIIYQHPISPFAATVVAVANYFNIEHTEYRIDLAMGVQKQDWFLKINPAGKIPAIKDGDHCMGESLDICKYLIESRELDTAFYPYRDAAKVKEINDLKDKIKDLEPTVLEVAKAFWVEPWMTGCAFPDGEKGDKIMKDVYDQFTIMEEHLSSNGTKFLHDDKQIGIIDFWAFNLVFSLVDKELVYLDKWPKLSKWFDACAQVQALDDIRTRSRRYFKFFDFLFKTLYPTIRFVTCRQFGVTLPGQ</sequence>
<evidence type="ECO:0008006" key="5">
    <source>
        <dbReference type="Google" id="ProtNLM"/>
    </source>
</evidence>
<dbReference type="SFLD" id="SFLDS00019">
    <property type="entry name" value="Glutathione_Transferase_(cytos"/>
    <property type="match status" value="1"/>
</dbReference>
<evidence type="ECO:0000313" key="4">
    <source>
        <dbReference type="Proteomes" id="UP001295684"/>
    </source>
</evidence>
<dbReference type="GO" id="GO:0005737">
    <property type="term" value="C:cytoplasm"/>
    <property type="evidence" value="ECO:0007669"/>
    <property type="project" value="TreeGrafter"/>
</dbReference>
<accession>A0AAD1XU86</accession>
<feature type="domain" description="GST C-terminal" evidence="2">
    <location>
        <begin position="88"/>
        <end position="222"/>
    </location>
</feature>
<feature type="domain" description="GST N-terminal" evidence="1">
    <location>
        <begin position="3"/>
        <end position="84"/>
    </location>
</feature>
<dbReference type="PANTHER" id="PTHR43968:SF6">
    <property type="entry name" value="GLUTATHIONE S-TRANSFERASE OMEGA"/>
    <property type="match status" value="1"/>
</dbReference>
<dbReference type="CDD" id="cd00570">
    <property type="entry name" value="GST_N_family"/>
    <property type="match status" value="1"/>
</dbReference>
<dbReference type="Pfam" id="PF13417">
    <property type="entry name" value="GST_N_3"/>
    <property type="match status" value="1"/>
</dbReference>
<keyword evidence="4" id="KW-1185">Reference proteome</keyword>
<evidence type="ECO:0000259" key="2">
    <source>
        <dbReference type="PROSITE" id="PS50405"/>
    </source>
</evidence>
<proteinExistence type="predicted"/>
<dbReference type="SUPFAM" id="SSF47616">
    <property type="entry name" value="GST C-terminal domain-like"/>
    <property type="match status" value="1"/>
</dbReference>
<evidence type="ECO:0000313" key="3">
    <source>
        <dbReference type="EMBL" id="CAI2378999.1"/>
    </source>
</evidence>
<dbReference type="InterPro" id="IPR010987">
    <property type="entry name" value="Glutathione-S-Trfase_C-like"/>
</dbReference>
<reference evidence="3" key="1">
    <citation type="submission" date="2023-07" db="EMBL/GenBank/DDBJ databases">
        <authorList>
            <consortium name="AG Swart"/>
            <person name="Singh M."/>
            <person name="Singh A."/>
            <person name="Seah K."/>
            <person name="Emmerich C."/>
        </authorList>
    </citation>
    <scope>NUCLEOTIDE SEQUENCE</scope>
    <source>
        <strain evidence="3">DP1</strain>
    </source>
</reference>
<dbReference type="AlphaFoldDB" id="A0AAD1XU86"/>
<gene>
    <name evidence="3" type="ORF">ECRASSUSDP1_LOCUS20404</name>
</gene>